<dbReference type="EMBL" id="JADKFW010000013">
    <property type="protein sequence ID" value="MBK9718924.1"/>
    <property type="molecule type" value="Genomic_DNA"/>
</dbReference>
<organism evidence="1 2">
    <name type="scientific">Candidatus Defluviibacterium haderslevense</name>
    <dbReference type="NCBI Taxonomy" id="2981993"/>
    <lineage>
        <taxon>Bacteria</taxon>
        <taxon>Pseudomonadati</taxon>
        <taxon>Bacteroidota</taxon>
        <taxon>Saprospiria</taxon>
        <taxon>Saprospirales</taxon>
        <taxon>Saprospiraceae</taxon>
        <taxon>Candidatus Defluviibacterium</taxon>
    </lineage>
</organism>
<name>A0A9D7SCZ7_9BACT</name>
<comment type="caution">
    <text evidence="1">The sequence shown here is derived from an EMBL/GenBank/DDBJ whole genome shotgun (WGS) entry which is preliminary data.</text>
</comment>
<protein>
    <submittedName>
        <fullName evidence="1">Uncharacterized protein</fullName>
    </submittedName>
</protein>
<dbReference type="AlphaFoldDB" id="A0A9D7SCZ7"/>
<gene>
    <name evidence="1" type="ORF">IPO85_15705</name>
</gene>
<sequence>MTGTLAQIIVLTAFGNDFLKNGTIPTDFNTANTTFQFCHKVDFREFKKLLFFLKPKETVIANNPTEWFQYLKSDGCKHLRLYFEYSKDQSFAKDHKLAGLVGGGGSWLIEAVYDNHSNYWANRWEVTNQNASDRKIWTVNYGMTVKKQHISNLQIDNQKIKEKLRQTLTEIADFAFRKDLKSWGEQFDKVKLTLDSLTPESSYYHTDLIPVDKYSLTAKQIVFSAGSAWVFGGMGSWNDLGFDSKEDNETYDRLSAQLYSNINEAIIAGTNTY</sequence>
<proteinExistence type="predicted"/>
<evidence type="ECO:0000313" key="2">
    <source>
        <dbReference type="Proteomes" id="UP000808349"/>
    </source>
</evidence>
<accession>A0A9D7SCZ7</accession>
<dbReference type="Proteomes" id="UP000808349">
    <property type="component" value="Unassembled WGS sequence"/>
</dbReference>
<reference evidence="1 2" key="1">
    <citation type="submission" date="2020-10" db="EMBL/GenBank/DDBJ databases">
        <title>Connecting structure to function with the recovery of over 1000 high-quality activated sludge metagenome-assembled genomes encoding full-length rRNA genes using long-read sequencing.</title>
        <authorList>
            <person name="Singleton C.M."/>
            <person name="Petriglieri F."/>
            <person name="Kristensen J.M."/>
            <person name="Kirkegaard R.H."/>
            <person name="Michaelsen T.Y."/>
            <person name="Andersen M.H."/>
            <person name="Karst S.M."/>
            <person name="Dueholm M.S."/>
            <person name="Nielsen P.H."/>
            <person name="Albertsen M."/>
        </authorList>
    </citation>
    <scope>NUCLEOTIDE SEQUENCE [LARGE SCALE GENOMIC DNA]</scope>
    <source>
        <strain evidence="1">Ribe_18-Q3-R11-54_BAT3C.373</strain>
    </source>
</reference>
<evidence type="ECO:0000313" key="1">
    <source>
        <dbReference type="EMBL" id="MBK9718924.1"/>
    </source>
</evidence>